<gene>
    <name evidence="11" type="ORF">TRUGW13939_01066</name>
</gene>
<evidence type="ECO:0000256" key="8">
    <source>
        <dbReference type="PROSITE-ProRule" id="PRU00035"/>
    </source>
</evidence>
<dbReference type="GO" id="GO:0006368">
    <property type="term" value="P:transcription elongation by RNA polymerase II"/>
    <property type="evidence" value="ECO:0007669"/>
    <property type="project" value="TreeGrafter"/>
</dbReference>
<keyword evidence="12" id="KW-1185">Reference proteome</keyword>
<accession>A0A7H8QJB5</accession>
<feature type="compositionally biased region" description="Acidic residues" evidence="9">
    <location>
        <begin position="199"/>
        <end position="209"/>
    </location>
</feature>
<evidence type="ECO:0000256" key="9">
    <source>
        <dbReference type="SAM" id="MobiDB-lite"/>
    </source>
</evidence>
<dbReference type="CDD" id="cd04369">
    <property type="entry name" value="Bromodomain"/>
    <property type="match status" value="1"/>
</dbReference>
<reference evidence="12" key="1">
    <citation type="submission" date="2020-06" db="EMBL/GenBank/DDBJ databases">
        <title>A chromosome-scale genome assembly of Talaromyces rugulosus W13939.</title>
        <authorList>
            <person name="Wang B."/>
            <person name="Guo L."/>
            <person name="Ye K."/>
            <person name="Wang L."/>
        </authorList>
    </citation>
    <scope>NUCLEOTIDE SEQUENCE [LARGE SCALE GENOMIC DNA]</scope>
    <source>
        <strain evidence="12">W13939</strain>
    </source>
</reference>
<feature type="compositionally biased region" description="Polar residues" evidence="9">
    <location>
        <begin position="370"/>
        <end position="382"/>
    </location>
</feature>
<dbReference type="PANTHER" id="PTHR16062">
    <property type="entry name" value="SWI/SNF-RELATED"/>
    <property type="match status" value="1"/>
</dbReference>
<evidence type="ECO:0000313" key="12">
    <source>
        <dbReference type="Proteomes" id="UP000509510"/>
    </source>
</evidence>
<sequence>MSAKRRVASVGSSEPLTHGSKRRRVSGGESPDIETPQTTTEAGLKLMAHIRQSTDKNGRLIATNFIELPEKRRHADYYKIITLPISLETVEVRTPNSSQFLILESATEANKQPPKQDKLKKHGYNNLSAVEGDLKRMVTNAKRYNDKNSVIFADAERIRKMLSNTMPKINPAYKDPKYTAVPTPLPEEVSENGNHADPDGETNQEEEDPISTQASQAAEGDQQEESFEGDSIQLAQDKILSEMIHLKDPEGQEVGSPFVNKPDKVLYKDYYDFIQHPVSLRSILKQVRGIEGRKPHSHKTAFPTWQSFAEEVDYIWHNAREFNEDDSEIVIFANYLEAHFQRRIAEAKSVVPDMPQESAGEDNPRIKLKISSSRTPDPSQKLTLKFSGQRLSSAEDKAQASDSADGESLHGQKEALQGAIGASPARGLRKSIGASPASAMRYSTPSHPVANASAVNSGLPISFHGDTPTNANIAPISPSQLPLPSAAPGSFPLPKVSDSWLNATRPLNNGFQSIRRKADQDISDALIKNMTIKLHPSLGLQSNFRMDLPASALVRQQSFVVTLPASHNFLSLALEIASSTAERRTRLIALAGPHRAPLAPHTHSASTEPVYDIKLSPGLTKIDFQIASQRLTDQDETPAHETKKEFERLTVFFRLLH</sequence>
<dbReference type="InterPro" id="IPR036427">
    <property type="entry name" value="Bromodomain-like_sf"/>
</dbReference>
<evidence type="ECO:0000256" key="3">
    <source>
        <dbReference type="ARBA" id="ARBA00022853"/>
    </source>
</evidence>
<dbReference type="RefSeq" id="XP_035340165.1">
    <property type="nucleotide sequence ID" value="XM_035484272.1"/>
</dbReference>
<evidence type="ECO:0000256" key="7">
    <source>
        <dbReference type="ARBA" id="ARBA00023242"/>
    </source>
</evidence>
<feature type="domain" description="Bromo" evidence="10">
    <location>
        <begin position="250"/>
        <end position="330"/>
    </location>
</feature>
<keyword evidence="7" id="KW-0539">Nucleus</keyword>
<dbReference type="PANTHER" id="PTHR16062:SF19">
    <property type="entry name" value="PROTEIN POLYBROMO-1"/>
    <property type="match status" value="1"/>
</dbReference>
<feature type="region of interest" description="Disordered" evidence="9">
    <location>
        <begin position="167"/>
        <end position="229"/>
    </location>
</feature>
<evidence type="ECO:0000256" key="2">
    <source>
        <dbReference type="ARBA" id="ARBA00022737"/>
    </source>
</evidence>
<keyword evidence="5 8" id="KW-0103">Bromodomain</keyword>
<keyword evidence="3" id="KW-0156">Chromatin regulator</keyword>
<evidence type="ECO:0000313" key="11">
    <source>
        <dbReference type="EMBL" id="QKX53986.1"/>
    </source>
</evidence>
<dbReference type="SUPFAM" id="SSF47370">
    <property type="entry name" value="Bromodomain"/>
    <property type="match status" value="2"/>
</dbReference>
<dbReference type="GO" id="GO:0003682">
    <property type="term" value="F:chromatin binding"/>
    <property type="evidence" value="ECO:0007669"/>
    <property type="project" value="TreeGrafter"/>
</dbReference>
<dbReference type="KEGG" id="trg:TRUGW13939_01066"/>
<dbReference type="SMART" id="SM00297">
    <property type="entry name" value="BROMO"/>
    <property type="match status" value="2"/>
</dbReference>
<protein>
    <recommendedName>
        <fullName evidence="10">Bromo domain-containing protein</fullName>
    </recommendedName>
</protein>
<dbReference type="OrthoDB" id="6017at2759"/>
<keyword evidence="2" id="KW-0677">Repeat</keyword>
<evidence type="ECO:0000256" key="6">
    <source>
        <dbReference type="ARBA" id="ARBA00023163"/>
    </source>
</evidence>
<dbReference type="InterPro" id="IPR054551">
    <property type="entry name" value="RSC4_Ig-like"/>
</dbReference>
<proteinExistence type="predicted"/>
<dbReference type="GO" id="GO:0006338">
    <property type="term" value="P:chromatin remodeling"/>
    <property type="evidence" value="ECO:0007669"/>
    <property type="project" value="InterPro"/>
</dbReference>
<dbReference type="Gene3D" id="1.20.920.10">
    <property type="entry name" value="Bromodomain-like"/>
    <property type="match status" value="2"/>
</dbReference>
<dbReference type="Pfam" id="PF22994">
    <property type="entry name" value="RSC4_Ig_like"/>
    <property type="match status" value="1"/>
</dbReference>
<evidence type="ECO:0000256" key="5">
    <source>
        <dbReference type="ARBA" id="ARBA00023117"/>
    </source>
</evidence>
<dbReference type="AlphaFoldDB" id="A0A7H8QJB5"/>
<organism evidence="11 12">
    <name type="scientific">Talaromyces rugulosus</name>
    <name type="common">Penicillium rugulosum</name>
    <dbReference type="NCBI Taxonomy" id="121627"/>
    <lineage>
        <taxon>Eukaryota</taxon>
        <taxon>Fungi</taxon>
        <taxon>Dikarya</taxon>
        <taxon>Ascomycota</taxon>
        <taxon>Pezizomycotina</taxon>
        <taxon>Eurotiomycetes</taxon>
        <taxon>Eurotiomycetidae</taxon>
        <taxon>Eurotiales</taxon>
        <taxon>Trichocomaceae</taxon>
        <taxon>Talaromyces</taxon>
        <taxon>Talaromyces sect. Islandici</taxon>
    </lineage>
</organism>
<comment type="subcellular location">
    <subcellularLocation>
        <location evidence="1">Nucleus</location>
    </subcellularLocation>
</comment>
<dbReference type="EMBL" id="CP055898">
    <property type="protein sequence ID" value="QKX53986.1"/>
    <property type="molecule type" value="Genomic_DNA"/>
</dbReference>
<dbReference type="InterPro" id="IPR037382">
    <property type="entry name" value="Rsc/polybromo"/>
</dbReference>
<feature type="region of interest" description="Disordered" evidence="9">
    <location>
        <begin position="1"/>
        <end position="39"/>
    </location>
</feature>
<name>A0A7H8QJB5_TALRU</name>
<evidence type="ECO:0000256" key="4">
    <source>
        <dbReference type="ARBA" id="ARBA00023015"/>
    </source>
</evidence>
<dbReference type="GeneID" id="55988579"/>
<feature type="domain" description="Bromo" evidence="10">
    <location>
        <begin position="57"/>
        <end position="152"/>
    </location>
</feature>
<dbReference type="GO" id="GO:0016586">
    <property type="term" value="C:RSC-type complex"/>
    <property type="evidence" value="ECO:0007669"/>
    <property type="project" value="InterPro"/>
</dbReference>
<keyword evidence="6" id="KW-0804">Transcription</keyword>
<dbReference type="PROSITE" id="PS50014">
    <property type="entry name" value="BROMODOMAIN_2"/>
    <property type="match status" value="2"/>
</dbReference>
<dbReference type="Pfam" id="PF00439">
    <property type="entry name" value="Bromodomain"/>
    <property type="match status" value="2"/>
</dbReference>
<keyword evidence="4" id="KW-0805">Transcription regulation</keyword>
<evidence type="ECO:0000259" key="10">
    <source>
        <dbReference type="PROSITE" id="PS50014"/>
    </source>
</evidence>
<dbReference type="InterPro" id="IPR001487">
    <property type="entry name" value="Bromodomain"/>
</dbReference>
<dbReference type="Proteomes" id="UP000509510">
    <property type="component" value="Chromosome I"/>
</dbReference>
<evidence type="ECO:0000256" key="1">
    <source>
        <dbReference type="ARBA" id="ARBA00004123"/>
    </source>
</evidence>
<feature type="region of interest" description="Disordered" evidence="9">
    <location>
        <begin position="351"/>
        <end position="413"/>
    </location>
</feature>